<evidence type="ECO:0000256" key="13">
    <source>
        <dbReference type="ARBA" id="ARBA00023180"/>
    </source>
</evidence>
<evidence type="ECO:0000256" key="3">
    <source>
        <dbReference type="ARBA" id="ARBA00010031"/>
    </source>
</evidence>
<keyword evidence="11" id="KW-0472">Membrane</keyword>
<evidence type="ECO:0000256" key="14">
    <source>
        <dbReference type="ARBA" id="ARBA00023288"/>
    </source>
</evidence>
<dbReference type="AlphaFoldDB" id="A0A5N7C797"/>
<keyword evidence="7" id="KW-0336">GPI-anchor</keyword>
<comment type="caution">
    <text evidence="15">Lacks conserved residue(s) required for the propagation of feature annotation.</text>
</comment>
<dbReference type="GO" id="GO:0005576">
    <property type="term" value="C:extracellular region"/>
    <property type="evidence" value="ECO:0007669"/>
    <property type="project" value="UniProtKB-SubCell"/>
</dbReference>
<evidence type="ECO:0000313" key="21">
    <source>
        <dbReference type="Proteomes" id="UP000541154"/>
    </source>
</evidence>
<dbReference type="Pfam" id="PF05730">
    <property type="entry name" value="CFEM"/>
    <property type="match status" value="1"/>
</dbReference>
<feature type="signal peptide" evidence="17">
    <location>
        <begin position="1"/>
        <end position="19"/>
    </location>
</feature>
<sequence>MKLHYISLMLTACLSTVVAQGLEGLPDCAKDCATGSIPKQCQAIDIACICADKSFINNISCCVANKCSKDQQDAVIKFANQICGGAGVNDLPKSASCASGSSSATETPPRSSASNKSSVTSTGTDTSASVTTTSGSSGSSSSPVSSQSDNNTKASSTTAPSPTTSTGRAALVQGKDTSLLAAIGAAVFALFV</sequence>
<feature type="region of interest" description="Disordered" evidence="16">
    <location>
        <begin position="98"/>
        <end position="168"/>
    </location>
</feature>
<protein>
    <recommendedName>
        <fullName evidence="18">CFEM domain-containing protein</fullName>
    </recommendedName>
</protein>
<dbReference type="PANTHER" id="PTHR37928:SF2">
    <property type="entry name" value="GPI ANCHORED CFEM DOMAIN PROTEIN (AFU_ORTHOLOGUE AFUA_6G10580)"/>
    <property type="match status" value="1"/>
</dbReference>
<accession>A0A8H6AEK8</accession>
<evidence type="ECO:0000256" key="2">
    <source>
        <dbReference type="ARBA" id="ARBA00004613"/>
    </source>
</evidence>
<reference evidence="19" key="2">
    <citation type="submission" date="2019-04" db="EMBL/GenBank/DDBJ databases">
        <title>Friends and foes A comparative genomics studyof 23 Aspergillus species from section Flavi.</title>
        <authorList>
            <consortium name="DOE Joint Genome Institute"/>
            <person name="Kjaerbolling I."/>
            <person name="Vesth T."/>
            <person name="Frisvad J.C."/>
            <person name="Nybo J.L."/>
            <person name="Theobald S."/>
            <person name="Kildgaard S."/>
            <person name="Isbrandt T."/>
            <person name="Kuo A."/>
            <person name="Sato A."/>
            <person name="Lyhne E.K."/>
            <person name="Kogle M.E."/>
            <person name="Wiebenga A."/>
            <person name="Kun R.S."/>
            <person name="Lubbers R.J."/>
            <person name="Makela M.R."/>
            <person name="Barry K."/>
            <person name="Chovatia M."/>
            <person name="Clum A."/>
            <person name="Daum C."/>
            <person name="Haridas S."/>
            <person name="He G."/>
            <person name="LaButti K."/>
            <person name="Lipzen A."/>
            <person name="Mondo S."/>
            <person name="Riley R."/>
            <person name="Salamov A."/>
            <person name="Simmons B.A."/>
            <person name="Magnuson J.K."/>
            <person name="Henrissat B."/>
            <person name="Mortensen U.H."/>
            <person name="Larsen T.O."/>
            <person name="Devries R.P."/>
            <person name="Grigoriev I.V."/>
            <person name="Machida M."/>
            <person name="Baker S.E."/>
            <person name="Andersen M.R."/>
        </authorList>
    </citation>
    <scope>NUCLEOTIDE SEQUENCE [LARGE SCALE GENOMIC DNA]</scope>
    <source>
        <strain evidence="19">IBT 14317</strain>
    </source>
</reference>
<accession>A0A5N6FPP5</accession>
<reference evidence="20 21" key="1">
    <citation type="submission" date="2019-04" db="EMBL/GenBank/DDBJ databases">
        <title>Aspergillus burnettii sp. nov., novel species from soil in southeast Queensland.</title>
        <authorList>
            <person name="Gilchrist C.L.M."/>
            <person name="Pitt J.I."/>
            <person name="Lange L."/>
            <person name="Lacey H.J."/>
            <person name="Vuong D."/>
            <person name="Midgley D.J."/>
            <person name="Greenfield P."/>
            <person name="Bradbury M."/>
            <person name="Lacey E."/>
            <person name="Busk P.K."/>
            <person name="Pilgaard B."/>
            <person name="Chooi Y.H."/>
            <person name="Piggott A.M."/>
        </authorList>
    </citation>
    <scope>NUCLEOTIDE SEQUENCE [LARGE SCALE GENOMIC DNA]</scope>
    <source>
        <strain evidence="20 21">FRR 5400</strain>
    </source>
</reference>
<dbReference type="GO" id="GO:0046872">
    <property type="term" value="F:metal ion binding"/>
    <property type="evidence" value="ECO:0007669"/>
    <property type="project" value="UniProtKB-UniRule"/>
</dbReference>
<dbReference type="EMBL" id="SPNV01000017">
    <property type="protein sequence ID" value="KAF5865626.1"/>
    <property type="molecule type" value="Genomic_DNA"/>
</dbReference>
<keyword evidence="14" id="KW-0449">Lipoprotein</keyword>
<keyword evidence="12 15" id="KW-1015">Disulfide bond</keyword>
<evidence type="ECO:0000256" key="17">
    <source>
        <dbReference type="SAM" id="SignalP"/>
    </source>
</evidence>
<keyword evidence="4" id="KW-1003">Cell membrane</keyword>
<evidence type="ECO:0000256" key="6">
    <source>
        <dbReference type="ARBA" id="ARBA00022617"/>
    </source>
</evidence>
<evidence type="ECO:0000256" key="7">
    <source>
        <dbReference type="ARBA" id="ARBA00022622"/>
    </source>
</evidence>
<dbReference type="InterPro" id="IPR008427">
    <property type="entry name" value="Extracellular_membr_CFEM_dom"/>
</dbReference>
<dbReference type="Proteomes" id="UP000541154">
    <property type="component" value="Unassembled WGS sequence"/>
</dbReference>
<gene>
    <name evidence="19" type="ORF">BDV23DRAFT_183887</name>
    <name evidence="20" type="ORF">ETB97_003044</name>
</gene>
<keyword evidence="21" id="KW-1185">Reference proteome</keyword>
<evidence type="ECO:0000313" key="20">
    <source>
        <dbReference type="EMBL" id="KAF5865626.1"/>
    </source>
</evidence>
<dbReference type="InterPro" id="IPR051735">
    <property type="entry name" value="CFEM_domain"/>
</dbReference>
<dbReference type="PANTHER" id="PTHR37928">
    <property type="entry name" value="CFEM DOMAIN PROTEIN (AFU_ORTHOLOGUE AFUA_6G14090)"/>
    <property type="match status" value="1"/>
</dbReference>
<comment type="similarity">
    <text evidence="3">Belongs to the RBT5 family.</text>
</comment>
<evidence type="ECO:0000313" key="19">
    <source>
        <dbReference type="EMBL" id="KAE8389995.1"/>
    </source>
</evidence>
<dbReference type="PROSITE" id="PS52012">
    <property type="entry name" value="CFEM"/>
    <property type="match status" value="1"/>
</dbReference>
<dbReference type="GO" id="GO:0098552">
    <property type="term" value="C:side of membrane"/>
    <property type="evidence" value="ECO:0007669"/>
    <property type="project" value="UniProtKB-KW"/>
</dbReference>
<dbReference type="OMA" id="DVACCIA"/>
<feature type="disulfide bond" evidence="15">
    <location>
        <begin position="50"/>
        <end position="83"/>
    </location>
</feature>
<dbReference type="EMBL" id="ML735259">
    <property type="protein sequence ID" value="KAE8389995.1"/>
    <property type="molecule type" value="Genomic_DNA"/>
</dbReference>
<keyword evidence="8 15" id="KW-0479">Metal-binding</keyword>
<evidence type="ECO:0000256" key="8">
    <source>
        <dbReference type="ARBA" id="ARBA00022723"/>
    </source>
</evidence>
<keyword evidence="6 15" id="KW-0349">Heme</keyword>
<evidence type="ECO:0000256" key="11">
    <source>
        <dbReference type="ARBA" id="ARBA00023136"/>
    </source>
</evidence>
<evidence type="ECO:0000256" key="5">
    <source>
        <dbReference type="ARBA" id="ARBA00022525"/>
    </source>
</evidence>
<dbReference type="OrthoDB" id="3065412at2759"/>
<evidence type="ECO:0000256" key="9">
    <source>
        <dbReference type="ARBA" id="ARBA00022729"/>
    </source>
</evidence>
<organism evidence="19">
    <name type="scientific">Petromyces alliaceus</name>
    <name type="common">Aspergillus alliaceus</name>
    <dbReference type="NCBI Taxonomy" id="209559"/>
    <lineage>
        <taxon>Eukaryota</taxon>
        <taxon>Fungi</taxon>
        <taxon>Dikarya</taxon>
        <taxon>Ascomycota</taxon>
        <taxon>Pezizomycotina</taxon>
        <taxon>Eurotiomycetes</taxon>
        <taxon>Eurotiomycetidae</taxon>
        <taxon>Eurotiales</taxon>
        <taxon>Aspergillaceae</taxon>
        <taxon>Aspergillus</taxon>
        <taxon>Aspergillus subgen. Circumdati</taxon>
    </lineage>
</organism>
<keyword evidence="5" id="KW-0964">Secreted</keyword>
<evidence type="ECO:0000256" key="10">
    <source>
        <dbReference type="ARBA" id="ARBA00023004"/>
    </source>
</evidence>
<comment type="subcellular location">
    <subcellularLocation>
        <location evidence="1">Cell membrane</location>
        <topology evidence="1">Lipid-anchor</topology>
        <topology evidence="1">GPI-anchor</topology>
    </subcellularLocation>
    <subcellularLocation>
        <location evidence="2">Secreted</location>
    </subcellularLocation>
</comment>
<feature type="disulfide bond" evidence="15">
    <location>
        <begin position="41"/>
        <end position="48"/>
    </location>
</feature>
<feature type="chain" id="PRO_5043207833" description="CFEM domain-containing protein" evidence="17">
    <location>
        <begin position="20"/>
        <end position="192"/>
    </location>
</feature>
<evidence type="ECO:0000256" key="15">
    <source>
        <dbReference type="PROSITE-ProRule" id="PRU01356"/>
    </source>
</evidence>
<dbReference type="Proteomes" id="UP000326877">
    <property type="component" value="Unassembled WGS sequence"/>
</dbReference>
<proteinExistence type="inferred from homology"/>
<feature type="compositionally biased region" description="Low complexity" evidence="16">
    <location>
        <begin position="111"/>
        <end position="166"/>
    </location>
</feature>
<keyword evidence="10 15" id="KW-0408">Iron</keyword>
<name>A0A5N7C797_PETAA</name>
<feature type="binding site" description="axial binding residue" evidence="15">
    <location>
        <position position="45"/>
    </location>
    <ligand>
        <name>heme</name>
        <dbReference type="ChEBI" id="CHEBI:30413"/>
    </ligand>
    <ligandPart>
        <name>Fe</name>
        <dbReference type="ChEBI" id="CHEBI:18248"/>
    </ligandPart>
</feature>
<keyword evidence="13" id="KW-0325">Glycoprotein</keyword>
<evidence type="ECO:0000256" key="12">
    <source>
        <dbReference type="ARBA" id="ARBA00023157"/>
    </source>
</evidence>
<evidence type="ECO:0000259" key="18">
    <source>
        <dbReference type="PROSITE" id="PS52012"/>
    </source>
</evidence>
<keyword evidence="9 17" id="KW-0732">Signal</keyword>
<evidence type="ECO:0000256" key="16">
    <source>
        <dbReference type="SAM" id="MobiDB-lite"/>
    </source>
</evidence>
<evidence type="ECO:0000256" key="1">
    <source>
        <dbReference type="ARBA" id="ARBA00004609"/>
    </source>
</evidence>
<dbReference type="SMART" id="SM00747">
    <property type="entry name" value="CFEM"/>
    <property type="match status" value="1"/>
</dbReference>
<feature type="domain" description="CFEM" evidence="18">
    <location>
        <begin position="1"/>
        <end position="111"/>
    </location>
</feature>
<accession>A0A5N7C797</accession>
<evidence type="ECO:0000256" key="4">
    <source>
        <dbReference type="ARBA" id="ARBA00022475"/>
    </source>
</evidence>
<dbReference type="GO" id="GO:0005886">
    <property type="term" value="C:plasma membrane"/>
    <property type="evidence" value="ECO:0007669"/>
    <property type="project" value="UniProtKB-SubCell"/>
</dbReference>